<organism evidence="2 3">
    <name type="scientific">Paraburkholderia panacisoli</name>
    <dbReference type="NCBI Taxonomy" id="2603818"/>
    <lineage>
        <taxon>Bacteria</taxon>
        <taxon>Pseudomonadati</taxon>
        <taxon>Pseudomonadota</taxon>
        <taxon>Betaproteobacteria</taxon>
        <taxon>Burkholderiales</taxon>
        <taxon>Burkholderiaceae</taxon>
        <taxon>Paraburkholderia</taxon>
    </lineage>
</organism>
<keyword evidence="1" id="KW-0732">Signal</keyword>
<feature type="chain" id="PRO_5023095415" evidence="1">
    <location>
        <begin position="26"/>
        <end position="193"/>
    </location>
</feature>
<comment type="caution">
    <text evidence="2">The sequence shown here is derived from an EMBL/GenBank/DDBJ whole genome shotgun (WGS) entry which is preliminary data.</text>
</comment>
<dbReference type="AlphaFoldDB" id="A0A5B0GVM8"/>
<dbReference type="RefSeq" id="WP_149672632.1">
    <property type="nucleotide sequence ID" value="NZ_VTUZ01000018.1"/>
</dbReference>
<dbReference type="Proteomes" id="UP000325273">
    <property type="component" value="Unassembled WGS sequence"/>
</dbReference>
<evidence type="ECO:0000256" key="1">
    <source>
        <dbReference type="SAM" id="SignalP"/>
    </source>
</evidence>
<name>A0A5B0GVM8_9BURK</name>
<keyword evidence="3" id="KW-1185">Reference proteome</keyword>
<reference evidence="2 3" key="1">
    <citation type="submission" date="2019-08" db="EMBL/GenBank/DDBJ databases">
        <title>Paraburkholderia sp. DCY113.</title>
        <authorList>
            <person name="Kang J."/>
        </authorList>
    </citation>
    <scope>NUCLEOTIDE SEQUENCE [LARGE SCALE GENOMIC DNA]</scope>
    <source>
        <strain evidence="2 3">DCY113</strain>
    </source>
</reference>
<feature type="signal peptide" evidence="1">
    <location>
        <begin position="1"/>
        <end position="25"/>
    </location>
</feature>
<sequence>MNTKRISVLSATAAALLALSGVAHADGACSTGSLRGAYGFSAHGQLIGLLDSTGGVHAFVTQPLLNDVALVTFDGAGGFDRVDTGTINGAPKGGTADFTGSQKGTYTLNSDCTGTMTIRYDSGVVLLLEMVVTDDARLIKAVILGETIYTASPTIDKTTCQAPCQEAVDVSFDGRKIGGQQQQQQERERGRDH</sequence>
<dbReference type="EMBL" id="VTUZ01000018">
    <property type="protein sequence ID" value="KAA1006934.1"/>
    <property type="molecule type" value="Genomic_DNA"/>
</dbReference>
<evidence type="ECO:0000313" key="2">
    <source>
        <dbReference type="EMBL" id="KAA1006934.1"/>
    </source>
</evidence>
<protein>
    <submittedName>
        <fullName evidence="2">Uncharacterized protein</fullName>
    </submittedName>
</protein>
<evidence type="ECO:0000313" key="3">
    <source>
        <dbReference type="Proteomes" id="UP000325273"/>
    </source>
</evidence>
<gene>
    <name evidence="2" type="ORF">FVF58_25675</name>
</gene>
<proteinExistence type="predicted"/>
<accession>A0A5B0GVM8</accession>